<keyword evidence="2" id="KW-1185">Reference proteome</keyword>
<dbReference type="PANTHER" id="PTHR28037">
    <property type="entry name" value="ALCOHOL O-ACETYLTRANSFERASE 1-RELATED"/>
    <property type="match status" value="1"/>
</dbReference>
<dbReference type="OrthoDB" id="2150604at2759"/>
<dbReference type="PANTHER" id="PTHR28037:SF1">
    <property type="entry name" value="ALCOHOL O-ACETYLTRANSFERASE 1-RELATED"/>
    <property type="match status" value="1"/>
</dbReference>
<dbReference type="Pfam" id="PF07247">
    <property type="entry name" value="AATase"/>
    <property type="match status" value="1"/>
</dbReference>
<dbReference type="GO" id="GO:0008080">
    <property type="term" value="F:N-acetyltransferase activity"/>
    <property type="evidence" value="ECO:0007669"/>
    <property type="project" value="TreeGrafter"/>
</dbReference>
<evidence type="ECO:0000313" key="1">
    <source>
        <dbReference type="EMBL" id="KAG4416629.1"/>
    </source>
</evidence>
<accession>A0A8H7T7S2</accession>
<comment type="caution">
    <text evidence="1">The sequence shown here is derived from an EMBL/GenBank/DDBJ whole genome shotgun (WGS) entry which is preliminary data.</text>
</comment>
<organism evidence="1 2">
    <name type="scientific">Cadophora malorum</name>
    <dbReference type="NCBI Taxonomy" id="108018"/>
    <lineage>
        <taxon>Eukaryota</taxon>
        <taxon>Fungi</taxon>
        <taxon>Dikarya</taxon>
        <taxon>Ascomycota</taxon>
        <taxon>Pezizomycotina</taxon>
        <taxon>Leotiomycetes</taxon>
        <taxon>Helotiales</taxon>
        <taxon>Ploettnerulaceae</taxon>
        <taxon>Cadophora</taxon>
    </lineage>
</organism>
<evidence type="ECO:0000313" key="2">
    <source>
        <dbReference type="Proteomes" id="UP000664132"/>
    </source>
</evidence>
<reference evidence="1" key="1">
    <citation type="submission" date="2021-02" db="EMBL/GenBank/DDBJ databases">
        <title>Genome sequence Cadophora malorum strain M34.</title>
        <authorList>
            <person name="Stefanovic E."/>
            <person name="Vu D."/>
            <person name="Scully C."/>
            <person name="Dijksterhuis J."/>
            <person name="Roader J."/>
            <person name="Houbraken J."/>
        </authorList>
    </citation>
    <scope>NUCLEOTIDE SEQUENCE</scope>
    <source>
        <strain evidence="1">M34</strain>
    </source>
</reference>
<protein>
    <recommendedName>
        <fullName evidence="3">Alcohol acetyltransferase</fullName>
    </recommendedName>
</protein>
<name>A0A8H7T7S2_9HELO</name>
<dbReference type="Proteomes" id="UP000664132">
    <property type="component" value="Unassembled WGS sequence"/>
</dbReference>
<gene>
    <name evidence="1" type="ORF">IFR04_010209</name>
</gene>
<proteinExistence type="predicted"/>
<dbReference type="EMBL" id="JAFJYH010000179">
    <property type="protein sequence ID" value="KAG4416629.1"/>
    <property type="molecule type" value="Genomic_DNA"/>
</dbReference>
<dbReference type="AlphaFoldDB" id="A0A8H7T7S2"/>
<dbReference type="InterPro" id="IPR010828">
    <property type="entry name" value="Atf2/Sli1-like"/>
</dbReference>
<evidence type="ECO:0008006" key="3">
    <source>
        <dbReference type="Google" id="ProtNLM"/>
    </source>
</evidence>
<dbReference type="InterPro" id="IPR052058">
    <property type="entry name" value="Alcohol_O-acetyltransferase"/>
</dbReference>
<feature type="non-terminal residue" evidence="1">
    <location>
        <position position="1"/>
    </location>
</feature>
<sequence length="417" mass="47364">MSMRLLLDRKRRLDAWGRYFASKHEYGHWRSCAVSGVYYIPRIFFDADNFINLLKHGLTNTLNRHTNLCYGVIGKTQSEEAHLYQLATIDWDDVIELQTHGAGHNDANLSQAIGVGHQQLFTEQHRKPGWKIVVLRYYSEQEQESRNQRVDILFFAHHAIADGTGCAAFHKTLSEYLLHQTSHSITETQSVWPYIVPDAIPTPSVVEDIFPLTSVSPLQLTTGCDTYYKPWTSVPPFLASIDSYRTRTKIFSIPFSKVSTILAYCRTRNITFTGLLHAFLLVYLTKKIPSARTFRGSTPLSMRRFTGTSNDEIVDQVSFIDHDWSPDLVSSFRASEEGSDLENEVFLAIASRFHNEVKEEILAIPETGGYGLRFVAGIEDLDKFCHSAVRETKRSVTYEISNVGLVELPKAESEKGK</sequence>